<gene>
    <name evidence="2" type="ORF">B0A49_04966</name>
</gene>
<proteinExistence type="predicted"/>
<dbReference type="Proteomes" id="UP000308768">
    <property type="component" value="Unassembled WGS sequence"/>
</dbReference>
<name>A0A4U0XEY4_9PEZI</name>
<dbReference type="OrthoDB" id="194443at2759"/>
<dbReference type="Gene3D" id="3.30.710.10">
    <property type="entry name" value="Potassium Channel Kv1.1, Chain A"/>
    <property type="match status" value="1"/>
</dbReference>
<dbReference type="InterPro" id="IPR000210">
    <property type="entry name" value="BTB/POZ_dom"/>
</dbReference>
<dbReference type="AlphaFoldDB" id="A0A4U0XEY4"/>
<accession>A0A4U0XEY4</accession>
<sequence length="251" mass="28478">MKGNSTMLLQFSNQTLHLKSCINSPNSVATLATKAAEQSKTRFVTRPAPASAVDTIVQTSAREPAVIFEIYEGLLCHYSTYFKSRFNGNRSEGSDTVKRLDDEDEDTSKIFHDWPYTQHLPVCPEDKLQAVEYARDMCETVGFADRRGIVDLQNAAVDAWRSFYQKYLLLDLLAIVYVYENTHPSSMLRKLCVDLFLYCGRDLIELLNEARYFRRSHVGFVWDLGVGLSRNAKSSGGGSCCLDWTDYFETS</sequence>
<evidence type="ECO:0000313" key="3">
    <source>
        <dbReference type="Proteomes" id="UP000308768"/>
    </source>
</evidence>
<dbReference type="PROSITE" id="PS50097">
    <property type="entry name" value="BTB"/>
    <property type="match status" value="1"/>
</dbReference>
<dbReference type="SUPFAM" id="SSF54695">
    <property type="entry name" value="POZ domain"/>
    <property type="match status" value="1"/>
</dbReference>
<comment type="caution">
    <text evidence="2">The sequence shown here is derived from an EMBL/GenBank/DDBJ whole genome shotgun (WGS) entry which is preliminary data.</text>
</comment>
<dbReference type="EMBL" id="NAJN01000383">
    <property type="protein sequence ID" value="TKA74128.1"/>
    <property type="molecule type" value="Genomic_DNA"/>
</dbReference>
<protein>
    <recommendedName>
        <fullName evidence="1">BTB domain-containing protein</fullName>
    </recommendedName>
</protein>
<organism evidence="2 3">
    <name type="scientific">Cryomyces minteri</name>
    <dbReference type="NCBI Taxonomy" id="331657"/>
    <lineage>
        <taxon>Eukaryota</taxon>
        <taxon>Fungi</taxon>
        <taxon>Dikarya</taxon>
        <taxon>Ascomycota</taxon>
        <taxon>Pezizomycotina</taxon>
        <taxon>Dothideomycetes</taxon>
        <taxon>Dothideomycetes incertae sedis</taxon>
        <taxon>Cryomyces</taxon>
    </lineage>
</organism>
<keyword evidence="3" id="KW-1185">Reference proteome</keyword>
<feature type="domain" description="BTB" evidence="1">
    <location>
        <begin position="53"/>
        <end position="124"/>
    </location>
</feature>
<evidence type="ECO:0000259" key="1">
    <source>
        <dbReference type="PROSITE" id="PS50097"/>
    </source>
</evidence>
<evidence type="ECO:0000313" key="2">
    <source>
        <dbReference type="EMBL" id="TKA74128.1"/>
    </source>
</evidence>
<dbReference type="InterPro" id="IPR011333">
    <property type="entry name" value="SKP1/BTB/POZ_sf"/>
</dbReference>
<reference evidence="2 3" key="1">
    <citation type="submission" date="2017-03" db="EMBL/GenBank/DDBJ databases">
        <title>Genomes of endolithic fungi from Antarctica.</title>
        <authorList>
            <person name="Coleine C."/>
            <person name="Masonjones S."/>
            <person name="Stajich J.E."/>
        </authorList>
    </citation>
    <scope>NUCLEOTIDE SEQUENCE [LARGE SCALE GENOMIC DNA]</scope>
    <source>
        <strain evidence="2 3">CCFEE 5187</strain>
    </source>
</reference>